<proteinExistence type="predicted"/>
<gene>
    <name evidence="1" type="ORF">KIN20_030933</name>
</gene>
<protein>
    <submittedName>
        <fullName evidence="1">Uncharacterized protein</fullName>
    </submittedName>
</protein>
<name>A0AAD5R4E4_PARTN</name>
<reference evidence="1" key="1">
    <citation type="submission" date="2021-06" db="EMBL/GenBank/DDBJ databases">
        <title>Parelaphostrongylus tenuis whole genome reference sequence.</title>
        <authorList>
            <person name="Garwood T.J."/>
            <person name="Larsen P.A."/>
            <person name="Fountain-Jones N.M."/>
            <person name="Garbe J.R."/>
            <person name="Macchietto M.G."/>
            <person name="Kania S.A."/>
            <person name="Gerhold R.W."/>
            <person name="Richards J.E."/>
            <person name="Wolf T.M."/>
        </authorList>
    </citation>
    <scope>NUCLEOTIDE SEQUENCE</scope>
    <source>
        <strain evidence="1">MNPRO001-30</strain>
        <tissue evidence="1">Meninges</tissue>
    </source>
</reference>
<organism evidence="1 2">
    <name type="scientific">Parelaphostrongylus tenuis</name>
    <name type="common">Meningeal worm</name>
    <dbReference type="NCBI Taxonomy" id="148309"/>
    <lineage>
        <taxon>Eukaryota</taxon>
        <taxon>Metazoa</taxon>
        <taxon>Ecdysozoa</taxon>
        <taxon>Nematoda</taxon>
        <taxon>Chromadorea</taxon>
        <taxon>Rhabditida</taxon>
        <taxon>Rhabditina</taxon>
        <taxon>Rhabditomorpha</taxon>
        <taxon>Strongyloidea</taxon>
        <taxon>Metastrongylidae</taxon>
        <taxon>Parelaphostrongylus</taxon>
    </lineage>
</organism>
<dbReference type="EMBL" id="JAHQIW010006570">
    <property type="protein sequence ID" value="KAJ1369463.1"/>
    <property type="molecule type" value="Genomic_DNA"/>
</dbReference>
<sequence length="58" mass="6629">MMLRLLQRLIQSSGVRGVHIEWTVAIGQKGPHAVQTPELLLLIVQLFMEHESKDRPRA</sequence>
<dbReference type="AlphaFoldDB" id="A0AAD5R4E4"/>
<accession>A0AAD5R4E4</accession>
<evidence type="ECO:0000313" key="2">
    <source>
        <dbReference type="Proteomes" id="UP001196413"/>
    </source>
</evidence>
<evidence type="ECO:0000313" key="1">
    <source>
        <dbReference type="EMBL" id="KAJ1369463.1"/>
    </source>
</evidence>
<comment type="caution">
    <text evidence="1">The sequence shown here is derived from an EMBL/GenBank/DDBJ whole genome shotgun (WGS) entry which is preliminary data.</text>
</comment>
<keyword evidence="2" id="KW-1185">Reference proteome</keyword>
<dbReference type="Proteomes" id="UP001196413">
    <property type="component" value="Unassembled WGS sequence"/>
</dbReference>